<dbReference type="AlphaFoldDB" id="A0A132P431"/>
<comment type="caution">
    <text evidence="1">The sequence shown here is derived from an EMBL/GenBank/DDBJ whole genome shotgun (WGS) entry which is preliminary data.</text>
</comment>
<gene>
    <name evidence="1" type="ORF">AWT83_14440</name>
</gene>
<dbReference type="GO" id="GO:0016301">
    <property type="term" value="F:kinase activity"/>
    <property type="evidence" value="ECO:0007669"/>
    <property type="project" value="UniProtKB-KW"/>
</dbReference>
<dbReference type="RefSeq" id="WP_002298709.1">
    <property type="nucleotide sequence ID" value="NZ_CABGJP010000017.1"/>
</dbReference>
<dbReference type="EMBL" id="LRHK01000005">
    <property type="protein sequence ID" value="KWX16712.1"/>
    <property type="molecule type" value="Genomic_DNA"/>
</dbReference>
<name>A0A132P431_ENTFC</name>
<organism evidence="1 2">
    <name type="scientific">Enterococcus faecium</name>
    <name type="common">Streptococcus faecium</name>
    <dbReference type="NCBI Taxonomy" id="1352"/>
    <lineage>
        <taxon>Bacteria</taxon>
        <taxon>Bacillati</taxon>
        <taxon>Bacillota</taxon>
        <taxon>Bacilli</taxon>
        <taxon>Lactobacillales</taxon>
        <taxon>Enterococcaceae</taxon>
        <taxon>Enterococcus</taxon>
    </lineage>
</organism>
<keyword evidence="1" id="KW-0808">Transferase</keyword>
<accession>A0A132P431</accession>
<protein>
    <submittedName>
        <fullName evidence="1">Diacylglycerol kinase</fullName>
    </submittedName>
</protein>
<reference evidence="1 2" key="1">
    <citation type="submission" date="2016-01" db="EMBL/GenBank/DDBJ databases">
        <title>Molecular Mechanisms for transfer of large genomic segments between Enterococcus faecium strains.</title>
        <authorList>
            <person name="Garcia-Solache M.A."/>
            <person name="Lebreton F."/>
            <person name="Mclaughlin R.E."/>
            <person name="Whiteaker J.D."/>
            <person name="Gilmore M.S."/>
            <person name="Rice L.B."/>
        </authorList>
    </citation>
    <scope>NUCLEOTIDE SEQUENCE [LARGE SCALE GENOMIC DNA]</scope>
    <source>
        <strain evidence="1 2">D344RRF x C68</strain>
    </source>
</reference>
<sequence length="86" mass="10274">MYWLILFFVFIFLLTASHLILNMLAAYHIQINRWIWALASFLIVILPKIIVPHMNVLFSWGTYVLCGIFAINFMIEQHRWFVTSKL</sequence>
<keyword evidence="1" id="KW-0418">Kinase</keyword>
<dbReference type="Proteomes" id="UP000070452">
    <property type="component" value="Unassembled WGS sequence"/>
</dbReference>
<proteinExistence type="predicted"/>
<evidence type="ECO:0000313" key="2">
    <source>
        <dbReference type="Proteomes" id="UP000070452"/>
    </source>
</evidence>
<evidence type="ECO:0000313" key="1">
    <source>
        <dbReference type="EMBL" id="KWX16712.1"/>
    </source>
</evidence>